<dbReference type="SFLD" id="SFLDG01140">
    <property type="entry name" value="C2.B:_Phosphomannomutase_and_P"/>
    <property type="match status" value="1"/>
</dbReference>
<dbReference type="NCBIfam" id="TIGR01484">
    <property type="entry name" value="HAD-SF-IIB"/>
    <property type="match status" value="1"/>
</dbReference>
<keyword evidence="1" id="KW-0378">Hydrolase</keyword>
<reference evidence="1" key="1">
    <citation type="submission" date="2019-11" db="EMBL/GenBank/DDBJ databases">
        <authorList>
            <person name="Feng L."/>
        </authorList>
    </citation>
    <scope>NUCLEOTIDE SEQUENCE</scope>
    <source>
        <strain evidence="1">AcaccaeLFYP115</strain>
    </source>
</reference>
<dbReference type="InterPro" id="IPR036412">
    <property type="entry name" value="HAD-like_sf"/>
</dbReference>
<dbReference type="EMBL" id="CACRSQ010000007">
    <property type="protein sequence ID" value="VYT36226.1"/>
    <property type="molecule type" value="Genomic_DNA"/>
</dbReference>
<dbReference type="PANTHER" id="PTHR10000">
    <property type="entry name" value="PHOSPHOSERINE PHOSPHATASE"/>
    <property type="match status" value="1"/>
</dbReference>
<dbReference type="GO" id="GO:0005829">
    <property type="term" value="C:cytosol"/>
    <property type="evidence" value="ECO:0007669"/>
    <property type="project" value="TreeGrafter"/>
</dbReference>
<dbReference type="CDD" id="cd07518">
    <property type="entry name" value="HAD_YbiV-Like"/>
    <property type="match status" value="1"/>
</dbReference>
<proteinExistence type="predicted"/>
<sequence>MIALAMVSGLLYFAEIMKDTILQRQLLFIERMPMIRLIATDIDGTLVEEAAMNLNPEYFDVIREFRKRGVLFVAASGRQRNSIERFFEPIKDDIIFLSENGACITSREYKHVDVMDPFIVKSIMEDAMEIPGCTCALNDGETSYFDSEMLYRHMKDDYGYNAVMVDDLFKVEAGVCKVSVFHNRNAEDAVGKDFYDKWGGRIYVASAGEKWVDCMNLGVNKGNSLKRFQEHYNISADETLAFGDNINDIEMLKRAAHSFAVANAREEVKEAANFVTDSNREDGVLKVLKAVLRGELC</sequence>
<dbReference type="InterPro" id="IPR006379">
    <property type="entry name" value="HAD-SF_hydro_IIB"/>
</dbReference>
<dbReference type="SUPFAM" id="SSF56784">
    <property type="entry name" value="HAD-like"/>
    <property type="match status" value="1"/>
</dbReference>
<accession>A0A6N2WAB2</accession>
<dbReference type="InterPro" id="IPR023214">
    <property type="entry name" value="HAD_sf"/>
</dbReference>
<dbReference type="GO" id="GO:0000287">
    <property type="term" value="F:magnesium ion binding"/>
    <property type="evidence" value="ECO:0007669"/>
    <property type="project" value="TreeGrafter"/>
</dbReference>
<dbReference type="SFLD" id="SFLDS00003">
    <property type="entry name" value="Haloacid_Dehalogenase"/>
    <property type="match status" value="1"/>
</dbReference>
<dbReference type="Gene3D" id="3.30.1240.10">
    <property type="match status" value="1"/>
</dbReference>
<dbReference type="PANTHER" id="PTHR10000:SF8">
    <property type="entry name" value="HAD SUPERFAMILY HYDROLASE-LIKE, TYPE 3"/>
    <property type="match status" value="1"/>
</dbReference>
<evidence type="ECO:0000313" key="1">
    <source>
        <dbReference type="EMBL" id="VYT36226.1"/>
    </source>
</evidence>
<organism evidence="1">
    <name type="scientific">Anaerostipes caccae</name>
    <dbReference type="NCBI Taxonomy" id="105841"/>
    <lineage>
        <taxon>Bacteria</taxon>
        <taxon>Bacillati</taxon>
        <taxon>Bacillota</taxon>
        <taxon>Clostridia</taxon>
        <taxon>Lachnospirales</taxon>
        <taxon>Lachnospiraceae</taxon>
        <taxon>Anaerostipes</taxon>
    </lineage>
</organism>
<dbReference type="EC" id="3.1.3.23" evidence="1"/>
<dbReference type="GO" id="GO:0050308">
    <property type="term" value="F:sugar-phosphatase activity"/>
    <property type="evidence" value="ECO:0007669"/>
    <property type="project" value="UniProtKB-EC"/>
</dbReference>
<protein>
    <submittedName>
        <fullName evidence="1">Sugar phosphatase YbiV</fullName>
        <ecNumber evidence="1">3.1.3.23</ecNumber>
    </submittedName>
</protein>
<dbReference type="InterPro" id="IPR000150">
    <property type="entry name" value="Cof"/>
</dbReference>
<name>A0A6N2WAB2_9FIRM</name>
<dbReference type="Pfam" id="PF08282">
    <property type="entry name" value="Hydrolase_3"/>
    <property type="match status" value="1"/>
</dbReference>
<dbReference type="NCBIfam" id="TIGR00099">
    <property type="entry name" value="Cof-subfamily"/>
    <property type="match status" value="1"/>
</dbReference>
<dbReference type="SFLD" id="SFLDG01144">
    <property type="entry name" value="C2.B.4:_PGP_Like"/>
    <property type="match status" value="1"/>
</dbReference>
<gene>
    <name evidence="1" type="primary">ybiV</name>
    <name evidence="1" type="ORF">ACLFYP115_02990</name>
</gene>
<dbReference type="AlphaFoldDB" id="A0A6N2WAB2"/>
<dbReference type="Gene3D" id="3.40.50.1000">
    <property type="entry name" value="HAD superfamily/HAD-like"/>
    <property type="match status" value="1"/>
</dbReference>